<keyword evidence="8 11" id="KW-0067">ATP-binding</keyword>
<evidence type="ECO:0000313" key="14">
    <source>
        <dbReference type="Proteomes" id="UP000275256"/>
    </source>
</evidence>
<keyword evidence="4 11" id="KW-0808">Transferase</keyword>
<comment type="catalytic activity">
    <reaction evidence="9 11">
        <text>dTMP + ATP = dTDP + ADP</text>
        <dbReference type="Rhea" id="RHEA:13517"/>
        <dbReference type="ChEBI" id="CHEBI:30616"/>
        <dbReference type="ChEBI" id="CHEBI:58369"/>
        <dbReference type="ChEBI" id="CHEBI:63528"/>
        <dbReference type="ChEBI" id="CHEBI:456216"/>
        <dbReference type="EC" id="2.7.4.9"/>
    </reaction>
</comment>
<dbReference type="InterPro" id="IPR039430">
    <property type="entry name" value="Thymidylate_kin-like_dom"/>
</dbReference>
<keyword evidence="6 11" id="KW-0547">Nucleotide-binding</keyword>
<evidence type="ECO:0000256" key="3">
    <source>
        <dbReference type="ARBA" id="ARBA00017144"/>
    </source>
</evidence>
<dbReference type="GO" id="GO:0005829">
    <property type="term" value="C:cytosol"/>
    <property type="evidence" value="ECO:0007669"/>
    <property type="project" value="TreeGrafter"/>
</dbReference>
<evidence type="ECO:0000256" key="6">
    <source>
        <dbReference type="ARBA" id="ARBA00022741"/>
    </source>
</evidence>
<dbReference type="CDD" id="cd01672">
    <property type="entry name" value="TMPK"/>
    <property type="match status" value="1"/>
</dbReference>
<name>A0A3M0GA93_9ACTN</name>
<dbReference type="AlphaFoldDB" id="A0A3M0GA93"/>
<organism evidence="13 14">
    <name type="scientific">Tessaracoccus antarcticus</name>
    <dbReference type="NCBI Taxonomy" id="2479848"/>
    <lineage>
        <taxon>Bacteria</taxon>
        <taxon>Bacillati</taxon>
        <taxon>Actinomycetota</taxon>
        <taxon>Actinomycetes</taxon>
        <taxon>Propionibacteriales</taxon>
        <taxon>Propionibacteriaceae</taxon>
        <taxon>Tessaracoccus</taxon>
    </lineage>
</organism>
<comment type="similarity">
    <text evidence="1 11">Belongs to the thymidylate kinase family.</text>
</comment>
<protein>
    <recommendedName>
        <fullName evidence="3 11">Thymidylate kinase</fullName>
        <ecNumber evidence="2 11">2.7.4.9</ecNumber>
    </recommendedName>
    <alternativeName>
        <fullName evidence="11">dTMP kinase</fullName>
    </alternativeName>
</protein>
<keyword evidence="7 11" id="KW-0418">Kinase</keyword>
<dbReference type="FunFam" id="3.40.50.300:FF:000225">
    <property type="entry name" value="Thymidylate kinase"/>
    <property type="match status" value="1"/>
</dbReference>
<evidence type="ECO:0000259" key="12">
    <source>
        <dbReference type="Pfam" id="PF02223"/>
    </source>
</evidence>
<dbReference type="HAMAP" id="MF_00165">
    <property type="entry name" value="Thymidylate_kinase"/>
    <property type="match status" value="1"/>
</dbReference>
<dbReference type="EMBL" id="REFW01000001">
    <property type="protein sequence ID" value="RMB61197.1"/>
    <property type="molecule type" value="Genomic_DNA"/>
</dbReference>
<comment type="caution">
    <text evidence="13">The sequence shown here is derived from an EMBL/GenBank/DDBJ whole genome shotgun (WGS) entry which is preliminary data.</text>
</comment>
<accession>A0A3M0GA93</accession>
<dbReference type="GO" id="GO:0005524">
    <property type="term" value="F:ATP binding"/>
    <property type="evidence" value="ECO:0007669"/>
    <property type="project" value="UniProtKB-UniRule"/>
</dbReference>
<dbReference type="InterPro" id="IPR027417">
    <property type="entry name" value="P-loop_NTPase"/>
</dbReference>
<reference evidence="13 14" key="1">
    <citation type="submission" date="2018-10" db="EMBL/GenBank/DDBJ databases">
        <title>Tessaracoccus antarcticuss sp. nov., isolated from sediment.</title>
        <authorList>
            <person name="Zhou L.Y."/>
            <person name="Du Z.J."/>
        </authorList>
    </citation>
    <scope>NUCLEOTIDE SEQUENCE [LARGE SCALE GENOMIC DNA]</scope>
    <source>
        <strain evidence="13 14">JDX10</strain>
    </source>
</reference>
<evidence type="ECO:0000313" key="13">
    <source>
        <dbReference type="EMBL" id="RMB61197.1"/>
    </source>
</evidence>
<proteinExistence type="inferred from homology"/>
<dbReference type="GO" id="GO:0006227">
    <property type="term" value="P:dUDP biosynthetic process"/>
    <property type="evidence" value="ECO:0007669"/>
    <property type="project" value="TreeGrafter"/>
</dbReference>
<dbReference type="GO" id="GO:0004798">
    <property type="term" value="F:dTMP kinase activity"/>
    <property type="evidence" value="ECO:0007669"/>
    <property type="project" value="UniProtKB-UniRule"/>
</dbReference>
<evidence type="ECO:0000256" key="9">
    <source>
        <dbReference type="ARBA" id="ARBA00048743"/>
    </source>
</evidence>
<evidence type="ECO:0000256" key="4">
    <source>
        <dbReference type="ARBA" id="ARBA00022679"/>
    </source>
</evidence>
<dbReference type="OrthoDB" id="9774907at2"/>
<dbReference type="GO" id="GO:0006233">
    <property type="term" value="P:dTDP biosynthetic process"/>
    <property type="evidence" value="ECO:0007669"/>
    <property type="project" value="InterPro"/>
</dbReference>
<dbReference type="Gene3D" id="3.40.50.300">
    <property type="entry name" value="P-loop containing nucleotide triphosphate hydrolases"/>
    <property type="match status" value="1"/>
</dbReference>
<evidence type="ECO:0000256" key="8">
    <source>
        <dbReference type="ARBA" id="ARBA00022840"/>
    </source>
</evidence>
<dbReference type="InterPro" id="IPR018094">
    <property type="entry name" value="Thymidylate_kinase"/>
</dbReference>
<evidence type="ECO:0000256" key="10">
    <source>
        <dbReference type="ARBA" id="ARBA00057735"/>
    </source>
</evidence>
<evidence type="ECO:0000256" key="5">
    <source>
        <dbReference type="ARBA" id="ARBA00022727"/>
    </source>
</evidence>
<feature type="binding site" evidence="11">
    <location>
        <begin position="10"/>
        <end position="17"/>
    </location>
    <ligand>
        <name>ATP</name>
        <dbReference type="ChEBI" id="CHEBI:30616"/>
    </ligand>
</feature>
<dbReference type="GO" id="GO:0006235">
    <property type="term" value="P:dTTP biosynthetic process"/>
    <property type="evidence" value="ECO:0007669"/>
    <property type="project" value="UniProtKB-UniRule"/>
</dbReference>
<evidence type="ECO:0000256" key="11">
    <source>
        <dbReference type="HAMAP-Rule" id="MF_00165"/>
    </source>
</evidence>
<gene>
    <name evidence="11 13" type="primary">tmk</name>
    <name evidence="13" type="ORF">EAX62_00510</name>
</gene>
<evidence type="ECO:0000256" key="1">
    <source>
        <dbReference type="ARBA" id="ARBA00009776"/>
    </source>
</evidence>
<dbReference type="NCBIfam" id="TIGR00041">
    <property type="entry name" value="DTMP_kinase"/>
    <property type="match status" value="1"/>
</dbReference>
<dbReference type="Proteomes" id="UP000275256">
    <property type="component" value="Unassembled WGS sequence"/>
</dbReference>
<keyword evidence="5 11" id="KW-0545">Nucleotide biosynthesis</keyword>
<evidence type="ECO:0000256" key="7">
    <source>
        <dbReference type="ARBA" id="ARBA00022777"/>
    </source>
</evidence>
<sequence>MSGVFIVFEGGDGVGKSTQVAMLASLLASRGVHHTVTRQPGGTPLGAKLRRLILDHGHGDVAPRTEALMYAADKAQHVYEVVAPALERGEVVVCDRYVDSMIAYQGAGRSLGLDEVALVAGWATGGLLPDLTVLLDADPADAVEQISIKDRLESAGVDFHRRARAHLLHLASKDPERYLILDARRSREDLADAIAARVAEVTGR</sequence>
<dbReference type="SUPFAM" id="SSF52540">
    <property type="entry name" value="P-loop containing nucleoside triphosphate hydrolases"/>
    <property type="match status" value="1"/>
</dbReference>
<dbReference type="RefSeq" id="WP_121899743.1">
    <property type="nucleotide sequence ID" value="NZ_REFW01000001.1"/>
</dbReference>
<feature type="domain" description="Thymidylate kinase-like" evidence="12">
    <location>
        <begin position="8"/>
        <end position="194"/>
    </location>
</feature>
<keyword evidence="14" id="KW-1185">Reference proteome</keyword>
<evidence type="ECO:0000256" key="2">
    <source>
        <dbReference type="ARBA" id="ARBA00012980"/>
    </source>
</evidence>
<dbReference type="Pfam" id="PF02223">
    <property type="entry name" value="Thymidylate_kin"/>
    <property type="match status" value="1"/>
</dbReference>
<dbReference type="PANTHER" id="PTHR10344:SF4">
    <property type="entry name" value="UMP-CMP KINASE 2, MITOCHONDRIAL"/>
    <property type="match status" value="1"/>
</dbReference>
<comment type="function">
    <text evidence="10 11">Phosphorylation of dTMP to form dTDP in both de novo and salvage pathways of dTTP synthesis.</text>
</comment>
<dbReference type="PANTHER" id="PTHR10344">
    <property type="entry name" value="THYMIDYLATE KINASE"/>
    <property type="match status" value="1"/>
</dbReference>
<dbReference type="EC" id="2.7.4.9" evidence="2 11"/>